<dbReference type="OrthoDB" id="9803125at2"/>
<dbReference type="GO" id="GO:0046872">
    <property type="term" value="F:metal ion binding"/>
    <property type="evidence" value="ECO:0007669"/>
    <property type="project" value="UniProtKB-KW"/>
</dbReference>
<feature type="binding site" evidence="5">
    <location>
        <position position="213"/>
    </location>
    <ligand>
        <name>Mn(2+)</name>
        <dbReference type="ChEBI" id="CHEBI:29035"/>
    </ligand>
</feature>
<dbReference type="STRING" id="683124.SAMN05444337_2432"/>
<evidence type="ECO:0000256" key="7">
    <source>
        <dbReference type="SAM" id="SignalP"/>
    </source>
</evidence>
<dbReference type="EC" id="1.15.1.1" evidence="2 6"/>
<feature type="binding site" evidence="5">
    <location>
        <position position="77"/>
    </location>
    <ligand>
        <name>Mn(2+)</name>
        <dbReference type="ChEBI" id="CHEBI:29035"/>
    </ligand>
</feature>
<evidence type="ECO:0000256" key="2">
    <source>
        <dbReference type="ARBA" id="ARBA00012682"/>
    </source>
</evidence>
<dbReference type="GO" id="GO:0004784">
    <property type="term" value="F:superoxide dismutase activity"/>
    <property type="evidence" value="ECO:0007669"/>
    <property type="project" value="UniProtKB-EC"/>
</dbReference>
<evidence type="ECO:0000256" key="5">
    <source>
        <dbReference type="PIRSR" id="PIRSR000349-1"/>
    </source>
</evidence>
<feature type="domain" description="Manganese/iron superoxide dismutase N-terminal" evidence="8">
    <location>
        <begin position="53"/>
        <end position="134"/>
    </location>
</feature>
<dbReference type="SUPFAM" id="SSF46609">
    <property type="entry name" value="Fe,Mn superoxide dismutase (SOD), N-terminal domain"/>
    <property type="match status" value="1"/>
</dbReference>
<gene>
    <name evidence="10" type="ORF">SAMN05444337_2432</name>
</gene>
<dbReference type="GO" id="GO:0005737">
    <property type="term" value="C:cytoplasm"/>
    <property type="evidence" value="ECO:0007669"/>
    <property type="project" value="TreeGrafter"/>
</dbReference>
<dbReference type="PROSITE" id="PS51257">
    <property type="entry name" value="PROKAR_LIPOPROTEIN"/>
    <property type="match status" value="1"/>
</dbReference>
<dbReference type="RefSeq" id="WP_072785466.1">
    <property type="nucleotide sequence ID" value="NZ_CP045292.1"/>
</dbReference>
<protein>
    <recommendedName>
        <fullName evidence="2 6">Superoxide dismutase</fullName>
        <ecNumber evidence="2 6">1.15.1.1</ecNumber>
    </recommendedName>
</protein>
<dbReference type="InterPro" id="IPR036324">
    <property type="entry name" value="Mn/Fe_SOD_N_sf"/>
</dbReference>
<reference evidence="10 11" key="1">
    <citation type="submission" date="2016-11" db="EMBL/GenBank/DDBJ databases">
        <authorList>
            <person name="Jaros S."/>
            <person name="Januszkiewicz K."/>
            <person name="Wedrychowicz H."/>
        </authorList>
    </citation>
    <scope>NUCLEOTIDE SEQUENCE [LARGE SCALE GENOMIC DNA]</scope>
    <source>
        <strain evidence="10 11">DSM 22807</strain>
    </source>
</reference>
<feature type="signal peptide" evidence="7">
    <location>
        <begin position="1"/>
        <end position="21"/>
    </location>
</feature>
<comment type="function">
    <text evidence="6">Destroys radicals which are normally produced within the cells and which are toxic to biological systems.</text>
</comment>
<dbReference type="InterPro" id="IPR019831">
    <property type="entry name" value="Mn/Fe_SOD_N"/>
</dbReference>
<dbReference type="PANTHER" id="PTHR43595">
    <property type="entry name" value="37S RIBOSOMAL PROTEIN S26, MITOCHONDRIAL"/>
    <property type="match status" value="1"/>
</dbReference>
<dbReference type="Gene3D" id="1.10.287.990">
    <property type="entry name" value="Fe,Mn superoxide dismutase (SOD) domain"/>
    <property type="match status" value="1"/>
</dbReference>
<organism evidence="10 11">
    <name type="scientific">Flavobacterium haoranii</name>
    <dbReference type="NCBI Taxonomy" id="683124"/>
    <lineage>
        <taxon>Bacteria</taxon>
        <taxon>Pseudomonadati</taxon>
        <taxon>Bacteroidota</taxon>
        <taxon>Flavobacteriia</taxon>
        <taxon>Flavobacteriales</taxon>
        <taxon>Flavobacteriaceae</taxon>
        <taxon>Flavobacterium</taxon>
    </lineage>
</organism>
<dbReference type="InterPro" id="IPR019832">
    <property type="entry name" value="Mn/Fe_SOD_C"/>
</dbReference>
<keyword evidence="7" id="KW-0732">Signal</keyword>
<dbReference type="Gene3D" id="3.55.40.20">
    <property type="entry name" value="Iron/manganese superoxide dismutase, C-terminal domain"/>
    <property type="match status" value="1"/>
</dbReference>
<feature type="chain" id="PRO_5013291321" description="Superoxide dismutase" evidence="7">
    <location>
        <begin position="22"/>
        <end position="253"/>
    </location>
</feature>
<dbReference type="AlphaFoldDB" id="A0A1M6LA63"/>
<feature type="binding site" evidence="5">
    <location>
        <position position="127"/>
    </location>
    <ligand>
        <name>Mn(2+)</name>
        <dbReference type="ChEBI" id="CHEBI:29035"/>
    </ligand>
</feature>
<feature type="domain" description="Manganese/iron superoxide dismutase C-terminal" evidence="9">
    <location>
        <begin position="142"/>
        <end position="245"/>
    </location>
</feature>
<name>A0A1M6LA63_9FLAO</name>
<comment type="similarity">
    <text evidence="1 6">Belongs to the iron/manganese superoxide dismutase family.</text>
</comment>
<evidence type="ECO:0000256" key="6">
    <source>
        <dbReference type="RuleBase" id="RU000414"/>
    </source>
</evidence>
<dbReference type="InterPro" id="IPR001189">
    <property type="entry name" value="Mn/Fe_SOD"/>
</dbReference>
<accession>A0A1M6LA63</accession>
<proteinExistence type="inferred from homology"/>
<evidence type="ECO:0000256" key="4">
    <source>
        <dbReference type="ARBA" id="ARBA00023002"/>
    </source>
</evidence>
<evidence type="ECO:0000259" key="8">
    <source>
        <dbReference type="Pfam" id="PF00081"/>
    </source>
</evidence>
<feature type="binding site" evidence="5">
    <location>
        <position position="217"/>
    </location>
    <ligand>
        <name>Mn(2+)</name>
        <dbReference type="ChEBI" id="CHEBI:29035"/>
    </ligand>
</feature>
<sequence length="253" mass="29429">MKKLILSLTTFLLLLISCKQDNNLVEVQIPEPEEPVSTLFTNPSEYKASGTPFKLFEITYKFDDFSDCIEGKTLENHYSKVYLNFANNLNNLVTEKRISDWKVSQICRETNPEEKQLLHVAGGFYNHTLFFENLTKEKLTPSDTLQVAINRDFGSFENFKNDFTSKAESSIGSNWVWLILDKDHKLQNVLTKNEENPLMKTAEIKGTPLLCLDLWEHAYLTNNKIGKKAYIENFFNYIDWKKISTKYEDLLIK</sequence>
<comment type="catalytic activity">
    <reaction evidence="6">
        <text>2 superoxide + 2 H(+) = H2O2 + O2</text>
        <dbReference type="Rhea" id="RHEA:20696"/>
        <dbReference type="ChEBI" id="CHEBI:15378"/>
        <dbReference type="ChEBI" id="CHEBI:15379"/>
        <dbReference type="ChEBI" id="CHEBI:16240"/>
        <dbReference type="ChEBI" id="CHEBI:18421"/>
        <dbReference type="EC" id="1.15.1.1"/>
    </reaction>
</comment>
<evidence type="ECO:0000313" key="11">
    <source>
        <dbReference type="Proteomes" id="UP000184232"/>
    </source>
</evidence>
<evidence type="ECO:0000313" key="10">
    <source>
        <dbReference type="EMBL" id="SHJ68052.1"/>
    </source>
</evidence>
<dbReference type="SUPFAM" id="SSF54719">
    <property type="entry name" value="Fe,Mn superoxide dismutase (SOD), C-terminal domain"/>
    <property type="match status" value="1"/>
</dbReference>
<dbReference type="Pfam" id="PF00081">
    <property type="entry name" value="Sod_Fe_N"/>
    <property type="match status" value="1"/>
</dbReference>
<dbReference type="PRINTS" id="PR01703">
    <property type="entry name" value="MNSODISMTASE"/>
</dbReference>
<keyword evidence="3 5" id="KW-0479">Metal-binding</keyword>
<dbReference type="Pfam" id="PF02777">
    <property type="entry name" value="Sod_Fe_C"/>
    <property type="match status" value="1"/>
</dbReference>
<dbReference type="PANTHER" id="PTHR43595:SF2">
    <property type="entry name" value="SMALL RIBOSOMAL SUBUNIT PROTEIN MS42"/>
    <property type="match status" value="1"/>
</dbReference>
<evidence type="ECO:0000256" key="3">
    <source>
        <dbReference type="ARBA" id="ARBA00022723"/>
    </source>
</evidence>
<evidence type="ECO:0000259" key="9">
    <source>
        <dbReference type="Pfam" id="PF02777"/>
    </source>
</evidence>
<keyword evidence="4 6" id="KW-0560">Oxidoreductase</keyword>
<evidence type="ECO:0000256" key="1">
    <source>
        <dbReference type="ARBA" id="ARBA00008714"/>
    </source>
</evidence>
<dbReference type="Proteomes" id="UP000184232">
    <property type="component" value="Unassembled WGS sequence"/>
</dbReference>
<keyword evidence="11" id="KW-1185">Reference proteome</keyword>
<dbReference type="PIRSF" id="PIRSF000349">
    <property type="entry name" value="SODismutase"/>
    <property type="match status" value="1"/>
</dbReference>
<dbReference type="InterPro" id="IPR036314">
    <property type="entry name" value="SOD_C_sf"/>
</dbReference>
<dbReference type="EMBL" id="FQZH01000005">
    <property type="protein sequence ID" value="SHJ68052.1"/>
    <property type="molecule type" value="Genomic_DNA"/>
</dbReference>